<dbReference type="InterPro" id="IPR010342">
    <property type="entry name" value="DUF938"/>
</dbReference>
<evidence type="ECO:0000313" key="1">
    <source>
        <dbReference type="EMBL" id="MDT0575024.1"/>
    </source>
</evidence>
<organism evidence="1 2">
    <name type="scientific">Croceicoccus esteveae</name>
    <dbReference type="NCBI Taxonomy" id="3075597"/>
    <lineage>
        <taxon>Bacteria</taxon>
        <taxon>Pseudomonadati</taxon>
        <taxon>Pseudomonadota</taxon>
        <taxon>Alphaproteobacteria</taxon>
        <taxon>Sphingomonadales</taxon>
        <taxon>Erythrobacteraceae</taxon>
        <taxon>Croceicoccus</taxon>
    </lineage>
</organism>
<dbReference type="Proteomes" id="UP001259803">
    <property type="component" value="Unassembled WGS sequence"/>
</dbReference>
<evidence type="ECO:0000313" key="2">
    <source>
        <dbReference type="Proteomes" id="UP001259803"/>
    </source>
</evidence>
<comment type="caution">
    <text evidence="1">The sequence shown here is derived from an EMBL/GenBank/DDBJ whole genome shotgun (WGS) entry which is preliminary data.</text>
</comment>
<dbReference type="Pfam" id="PF06080">
    <property type="entry name" value="DUF938"/>
    <property type="match status" value="1"/>
</dbReference>
<sequence>MVEQDARQHAPATMRNREPIAECLLRLLPARGTVLEIASGTGEHARYFASCFPHLEWQPTDSDPAALASIAAWREADPIGNVHPPMVLDASAPDWKVGWAEAILCINMLHISAWTATSGLFCGAERSLQAGQPLIIYGPFLEQDVTTAASNISFDQALRGRDPGWGLRDLSHVDATAKQHGFRRTERVEMPANNLLLVYRR</sequence>
<dbReference type="Gene3D" id="3.40.50.150">
    <property type="entry name" value="Vaccinia Virus protein VP39"/>
    <property type="match status" value="1"/>
</dbReference>
<dbReference type="PANTHER" id="PTHR20974:SF0">
    <property type="entry name" value="UPF0585 PROTEIN CG18661"/>
    <property type="match status" value="1"/>
</dbReference>
<keyword evidence="2" id="KW-1185">Reference proteome</keyword>
<dbReference type="RefSeq" id="WP_311339574.1">
    <property type="nucleotide sequence ID" value="NZ_JAVRHS010000001.1"/>
</dbReference>
<reference evidence="1 2" key="1">
    <citation type="submission" date="2023-09" db="EMBL/GenBank/DDBJ databases">
        <authorList>
            <person name="Rey-Velasco X."/>
        </authorList>
    </citation>
    <scope>NUCLEOTIDE SEQUENCE [LARGE SCALE GENOMIC DNA]</scope>
    <source>
        <strain evidence="1 2">F390</strain>
    </source>
</reference>
<gene>
    <name evidence="1" type="ORF">RM533_02360</name>
</gene>
<protein>
    <submittedName>
        <fullName evidence="1">DUF938 domain-containing protein</fullName>
    </submittedName>
</protein>
<dbReference type="PANTHER" id="PTHR20974">
    <property type="entry name" value="UPF0585 PROTEIN CG18661"/>
    <property type="match status" value="1"/>
</dbReference>
<proteinExistence type="predicted"/>
<name>A0ABU2ZHF1_9SPHN</name>
<accession>A0ABU2ZHF1</accession>
<dbReference type="SUPFAM" id="SSF53335">
    <property type="entry name" value="S-adenosyl-L-methionine-dependent methyltransferases"/>
    <property type="match status" value="1"/>
</dbReference>
<dbReference type="InterPro" id="IPR029063">
    <property type="entry name" value="SAM-dependent_MTases_sf"/>
</dbReference>
<dbReference type="EMBL" id="JAVRHS010000001">
    <property type="protein sequence ID" value="MDT0575024.1"/>
    <property type="molecule type" value="Genomic_DNA"/>
</dbReference>